<dbReference type="RefSeq" id="WP_061967245.1">
    <property type="nucleotide sequence ID" value="NZ_FMAV01000001.1"/>
</dbReference>
<dbReference type="Proteomes" id="UP000054099">
    <property type="component" value="Unassembled WGS sequence"/>
</dbReference>
<proteinExistence type="predicted"/>
<name>A0A0V8JAV2_9BACL</name>
<dbReference type="PANTHER" id="PTHR41260">
    <property type="entry name" value="PROTEIN ECSC"/>
    <property type="match status" value="1"/>
</dbReference>
<dbReference type="AlphaFoldDB" id="A0A0V8JAV2"/>
<sequence>MGRYETEILAELHRWEQEMRKEPSLWDRSSKKLQNRFNSMLPEKVHLMITKSIKSMVHGTLIGSEYISKKQPMPPRSLRESDETADALIVSYRRTAAVEGAGTGAGGFLLGLADFPILLGIKMKFLFDAAGVYGFDVKDYRERLYILYIFQLAYSSPFKRVELLERILNWEDTTGDFPTEQQYLRGIDWQTLQQDYRDHIDLVKMLQMVPGFGAVVGAFANYRFLDELGKTAKNCFRLRTVNELKQKGWL</sequence>
<accession>A0A0V8JAV2</accession>
<keyword evidence="2" id="KW-1185">Reference proteome</keyword>
<reference evidence="1 2" key="1">
    <citation type="journal article" date="2014" name="Antonie Van Leeuwenhoek">
        <title>Fictibacillus enclensis sp. nov., isolated from marine sediment.</title>
        <authorList>
            <person name="Dastager S.G."/>
            <person name="Mawlankar R."/>
            <person name="Srinivasan K."/>
            <person name="Tang S.K."/>
            <person name="Lee J.C."/>
            <person name="Ramana V.V."/>
            <person name="Shouche Y.S."/>
        </authorList>
    </citation>
    <scope>NUCLEOTIDE SEQUENCE [LARGE SCALE GENOMIC DNA]</scope>
    <source>
        <strain evidence="1 2">NIO-1003</strain>
    </source>
</reference>
<dbReference type="OrthoDB" id="1705901at2"/>
<dbReference type="PANTHER" id="PTHR41260:SF1">
    <property type="entry name" value="PROTEIN ECSC"/>
    <property type="match status" value="1"/>
</dbReference>
<gene>
    <name evidence="1" type="ORF">AS030_00600</name>
</gene>
<protein>
    <submittedName>
        <fullName evidence="1">ABC transporter-associated protein EcsC</fullName>
    </submittedName>
</protein>
<dbReference type="InterPro" id="IPR024787">
    <property type="entry name" value="EcsC"/>
</dbReference>
<evidence type="ECO:0000313" key="2">
    <source>
        <dbReference type="Proteomes" id="UP000054099"/>
    </source>
</evidence>
<dbReference type="Pfam" id="PF12787">
    <property type="entry name" value="EcsC"/>
    <property type="match status" value="1"/>
</dbReference>
<organism evidence="1 2">
    <name type="scientific">Fictibacillus enclensis</name>
    <dbReference type="NCBI Taxonomy" id="1017270"/>
    <lineage>
        <taxon>Bacteria</taxon>
        <taxon>Bacillati</taxon>
        <taxon>Bacillota</taxon>
        <taxon>Bacilli</taxon>
        <taxon>Bacillales</taxon>
        <taxon>Fictibacillaceae</taxon>
        <taxon>Fictibacillus</taxon>
    </lineage>
</organism>
<dbReference type="EMBL" id="LNQN01000001">
    <property type="protein sequence ID" value="KSU84107.1"/>
    <property type="molecule type" value="Genomic_DNA"/>
</dbReference>
<comment type="caution">
    <text evidence="1">The sequence shown here is derived from an EMBL/GenBank/DDBJ whole genome shotgun (WGS) entry which is preliminary data.</text>
</comment>
<evidence type="ECO:0000313" key="1">
    <source>
        <dbReference type="EMBL" id="KSU84107.1"/>
    </source>
</evidence>